<name>A0A0D2NH49_9CHLO</name>
<dbReference type="InterPro" id="IPR013766">
    <property type="entry name" value="Thioredoxin_domain"/>
</dbReference>
<dbReference type="Gene3D" id="3.40.30.10">
    <property type="entry name" value="Glutaredoxin"/>
    <property type="match status" value="1"/>
</dbReference>
<evidence type="ECO:0000313" key="4">
    <source>
        <dbReference type="Proteomes" id="UP000054498"/>
    </source>
</evidence>
<dbReference type="STRING" id="145388.A0A0D2NH49"/>
<dbReference type="EMBL" id="KK100678">
    <property type="protein sequence ID" value="KIZ04356.1"/>
    <property type="molecule type" value="Genomic_DNA"/>
</dbReference>
<dbReference type="Proteomes" id="UP000054498">
    <property type="component" value="Unassembled WGS sequence"/>
</dbReference>
<dbReference type="GO" id="GO:0045454">
    <property type="term" value="P:cell redox homeostasis"/>
    <property type="evidence" value="ECO:0007669"/>
    <property type="project" value="TreeGrafter"/>
</dbReference>
<reference evidence="3 4" key="1">
    <citation type="journal article" date="2013" name="BMC Genomics">
        <title>Reconstruction of the lipid metabolism for the microalga Monoraphidium neglectum from its genome sequence reveals characteristics suitable for biofuel production.</title>
        <authorList>
            <person name="Bogen C."/>
            <person name="Al-Dilaimi A."/>
            <person name="Albersmeier A."/>
            <person name="Wichmann J."/>
            <person name="Grundmann M."/>
            <person name="Rupp O."/>
            <person name="Lauersen K.J."/>
            <person name="Blifernez-Klassen O."/>
            <person name="Kalinowski J."/>
            <person name="Goesmann A."/>
            <person name="Mussgnug J.H."/>
            <person name="Kruse O."/>
        </authorList>
    </citation>
    <scope>NUCLEOTIDE SEQUENCE [LARGE SCALE GENOMIC DNA]</scope>
    <source>
        <strain evidence="3 4">SAG 48.87</strain>
    </source>
</reference>
<dbReference type="PANTHER" id="PTHR43601">
    <property type="entry name" value="THIOREDOXIN, MITOCHONDRIAL"/>
    <property type="match status" value="1"/>
</dbReference>
<dbReference type="SUPFAM" id="SSF52833">
    <property type="entry name" value="Thioredoxin-like"/>
    <property type="match status" value="1"/>
</dbReference>
<dbReference type="PANTHER" id="PTHR43601:SF3">
    <property type="entry name" value="THIOREDOXIN, MITOCHONDRIAL"/>
    <property type="match status" value="1"/>
</dbReference>
<accession>A0A0D2NH49</accession>
<dbReference type="RefSeq" id="XP_013903375.1">
    <property type="nucleotide sequence ID" value="XM_014047921.1"/>
</dbReference>
<dbReference type="KEGG" id="mng:MNEG_3597"/>
<organism evidence="3 4">
    <name type="scientific">Monoraphidium neglectum</name>
    <dbReference type="NCBI Taxonomy" id="145388"/>
    <lineage>
        <taxon>Eukaryota</taxon>
        <taxon>Viridiplantae</taxon>
        <taxon>Chlorophyta</taxon>
        <taxon>core chlorophytes</taxon>
        <taxon>Chlorophyceae</taxon>
        <taxon>CS clade</taxon>
        <taxon>Sphaeropleales</taxon>
        <taxon>Selenastraceae</taxon>
        <taxon>Monoraphidium</taxon>
    </lineage>
</organism>
<keyword evidence="4" id="KW-1185">Reference proteome</keyword>
<dbReference type="OrthoDB" id="10263751at2759"/>
<dbReference type="PROSITE" id="PS00194">
    <property type="entry name" value="THIOREDOXIN_1"/>
    <property type="match status" value="1"/>
</dbReference>
<dbReference type="AlphaFoldDB" id="A0A0D2NH49"/>
<evidence type="ECO:0000313" key="3">
    <source>
        <dbReference type="EMBL" id="KIZ04356.1"/>
    </source>
</evidence>
<sequence>MCSAAAGGAAGPRSSTRRAAAAAGLTQVQEQQTTQWWRRFIPQQQPRPDEALEQIRQVNEAELEELLLAAESSGSPVVVTFSAHWCGPCKLLTKQLVATRADLRAAGGAGAGAEFVKVEAPEEEALSSRLGVHQLPCTFFVGAQGRGRPALRMEGLLAAAVIEEAITGKSAVLGSDLRRAIKL</sequence>
<protein>
    <recommendedName>
        <fullName evidence="2">Thioredoxin domain-containing protein</fullName>
    </recommendedName>
</protein>
<proteinExistence type="inferred from homology"/>
<dbReference type="PROSITE" id="PS51352">
    <property type="entry name" value="THIOREDOXIN_2"/>
    <property type="match status" value="1"/>
</dbReference>
<dbReference type="CDD" id="cd02947">
    <property type="entry name" value="TRX_family"/>
    <property type="match status" value="1"/>
</dbReference>
<comment type="similarity">
    <text evidence="1">Belongs to the thioredoxin family.</text>
</comment>
<feature type="domain" description="Thioredoxin" evidence="2">
    <location>
        <begin position="41"/>
        <end position="171"/>
    </location>
</feature>
<dbReference type="Pfam" id="PF00085">
    <property type="entry name" value="Thioredoxin"/>
    <property type="match status" value="1"/>
</dbReference>
<dbReference type="InterPro" id="IPR036249">
    <property type="entry name" value="Thioredoxin-like_sf"/>
</dbReference>
<dbReference type="InterPro" id="IPR017937">
    <property type="entry name" value="Thioredoxin_CS"/>
</dbReference>
<evidence type="ECO:0000259" key="2">
    <source>
        <dbReference type="PROSITE" id="PS51352"/>
    </source>
</evidence>
<gene>
    <name evidence="3" type="ORF">MNEG_3597</name>
</gene>
<dbReference type="GeneID" id="25736475"/>
<evidence type="ECO:0000256" key="1">
    <source>
        <dbReference type="ARBA" id="ARBA00008987"/>
    </source>
</evidence>